<sequence>MEGLTIILYCVVLLFFPLIFLFISRLHGRKKLGAKDEKTKKLPPGPPALLFIAKFFSLEPSIFQIGPILRGLHARHGPIISIWLLRPFVFVADRRLAHSVLVESGGNFDDRPPPSEMLRLFFPHTITTSTYGAYWRLVRRNLSSQALHPSRVRLFAPARQRALDATTGLLLRRDQDMDASQGHQGVTLRPLLRRCLFELLVCMCLGVRLDQEALEELQEMLLQVFNAITAFPVFDFFPALTKRLLLRKRWARLLALRDRRDQVLLRLIRSRGRGRGGGAEEDQVPGGYCYADSLLELRVAEEGGRPLTDAEMVNLCSEFMIAATDTSLSMIEWIMAELVNRPDIQAKVYEEVRSQPDLSEGDNMRQGMPYLKALALEGLRLHPLGHLVIPHGVRSDGEVGGYAVPKGAELNFLVSDWGLDETVWPAAREFRPERFLEEEEDSDLDITGSRGIKMAPFGAGRRMCPGYTLAMLHAEFFVGSLVRDFQWLPPAQGQSTVDMTEDQASVICMKHPLRARIIPRTT</sequence>
<keyword evidence="2" id="KW-1185">Reference proteome</keyword>
<reference evidence="1" key="2">
    <citation type="submission" date="2025-09" db="UniProtKB">
        <authorList>
            <consortium name="EnsemblPlants"/>
        </authorList>
    </citation>
    <scope>IDENTIFICATION</scope>
</reference>
<evidence type="ECO:0000313" key="2">
    <source>
        <dbReference type="Proteomes" id="UP001732700"/>
    </source>
</evidence>
<dbReference type="EnsemblPlants" id="AVESA.00010b.r2.6DG1150140.1">
    <property type="protein sequence ID" value="AVESA.00010b.r2.6DG1150140.1.CDS.1"/>
    <property type="gene ID" value="AVESA.00010b.r2.6DG1150140"/>
</dbReference>
<reference evidence="1" key="1">
    <citation type="submission" date="2021-05" db="EMBL/GenBank/DDBJ databases">
        <authorList>
            <person name="Scholz U."/>
            <person name="Mascher M."/>
            <person name="Fiebig A."/>
        </authorList>
    </citation>
    <scope>NUCLEOTIDE SEQUENCE [LARGE SCALE GENOMIC DNA]</scope>
</reference>
<organism evidence="1 2">
    <name type="scientific">Avena sativa</name>
    <name type="common">Oat</name>
    <dbReference type="NCBI Taxonomy" id="4498"/>
    <lineage>
        <taxon>Eukaryota</taxon>
        <taxon>Viridiplantae</taxon>
        <taxon>Streptophyta</taxon>
        <taxon>Embryophyta</taxon>
        <taxon>Tracheophyta</taxon>
        <taxon>Spermatophyta</taxon>
        <taxon>Magnoliopsida</taxon>
        <taxon>Liliopsida</taxon>
        <taxon>Poales</taxon>
        <taxon>Poaceae</taxon>
        <taxon>BOP clade</taxon>
        <taxon>Pooideae</taxon>
        <taxon>Poodae</taxon>
        <taxon>Poeae</taxon>
        <taxon>Poeae Chloroplast Group 1 (Aveneae type)</taxon>
        <taxon>Aveninae</taxon>
        <taxon>Avena</taxon>
    </lineage>
</organism>
<accession>A0ACD5ZEK2</accession>
<dbReference type="Proteomes" id="UP001732700">
    <property type="component" value="Chromosome 6D"/>
</dbReference>
<name>A0ACD5ZEK2_AVESA</name>
<proteinExistence type="predicted"/>
<protein>
    <submittedName>
        <fullName evidence="1">Uncharacterized protein</fullName>
    </submittedName>
</protein>
<evidence type="ECO:0000313" key="1">
    <source>
        <dbReference type="EnsemblPlants" id="AVESA.00010b.r2.6DG1150140.1.CDS.1"/>
    </source>
</evidence>